<proteinExistence type="predicted"/>
<name>A0ABQ6BPK8_9CAUL</name>
<evidence type="ECO:0008006" key="4">
    <source>
        <dbReference type="Google" id="ProtNLM"/>
    </source>
</evidence>
<dbReference type="Proteomes" id="UP001156921">
    <property type="component" value="Unassembled WGS sequence"/>
</dbReference>
<organism evidence="2 3">
    <name type="scientific">Brevundimonas denitrificans</name>
    <dbReference type="NCBI Taxonomy" id="1443434"/>
    <lineage>
        <taxon>Bacteria</taxon>
        <taxon>Pseudomonadati</taxon>
        <taxon>Pseudomonadota</taxon>
        <taxon>Alphaproteobacteria</taxon>
        <taxon>Caulobacterales</taxon>
        <taxon>Caulobacteraceae</taxon>
        <taxon>Brevundimonas</taxon>
    </lineage>
</organism>
<comment type="caution">
    <text evidence="2">The sequence shown here is derived from an EMBL/GenBank/DDBJ whole genome shotgun (WGS) entry which is preliminary data.</text>
</comment>
<feature type="signal peptide" evidence="1">
    <location>
        <begin position="1"/>
        <end position="22"/>
    </location>
</feature>
<reference evidence="3" key="1">
    <citation type="journal article" date="2019" name="Int. J. Syst. Evol. Microbiol.">
        <title>The Global Catalogue of Microorganisms (GCM) 10K type strain sequencing project: providing services to taxonomists for standard genome sequencing and annotation.</title>
        <authorList>
            <consortium name="The Broad Institute Genomics Platform"/>
            <consortium name="The Broad Institute Genome Sequencing Center for Infectious Disease"/>
            <person name="Wu L."/>
            <person name="Ma J."/>
        </authorList>
    </citation>
    <scope>NUCLEOTIDE SEQUENCE [LARGE SCALE GENOMIC DNA]</scope>
    <source>
        <strain evidence="3">NBRC 110107</strain>
    </source>
</reference>
<sequence>MRIRMMLAGAAAAGLMAFPAMAEDGQYAPQLTRIIAEAAEGTCLAAYMAQPLLDACNAQIAGMAPALSAMGAIETMTFVSARDTPEGKVETYSVKFAGGQTMNWFIGQERDGKFTVVGAGG</sequence>
<evidence type="ECO:0000313" key="2">
    <source>
        <dbReference type="EMBL" id="GLS01773.1"/>
    </source>
</evidence>
<gene>
    <name evidence="2" type="ORF">GCM10007859_17890</name>
</gene>
<evidence type="ECO:0000256" key="1">
    <source>
        <dbReference type="SAM" id="SignalP"/>
    </source>
</evidence>
<keyword evidence="3" id="KW-1185">Reference proteome</keyword>
<feature type="chain" id="PRO_5047362912" description="DUF4864 domain-containing protein" evidence="1">
    <location>
        <begin position="23"/>
        <end position="121"/>
    </location>
</feature>
<accession>A0ABQ6BPK8</accession>
<evidence type="ECO:0000313" key="3">
    <source>
        <dbReference type="Proteomes" id="UP001156921"/>
    </source>
</evidence>
<protein>
    <recommendedName>
        <fullName evidence="4">DUF4864 domain-containing protein</fullName>
    </recommendedName>
</protein>
<keyword evidence="1" id="KW-0732">Signal</keyword>
<dbReference type="EMBL" id="BSOY01000037">
    <property type="protein sequence ID" value="GLS01773.1"/>
    <property type="molecule type" value="Genomic_DNA"/>
</dbReference>
<dbReference type="RefSeq" id="WP_284222634.1">
    <property type="nucleotide sequence ID" value="NZ_BSOY01000037.1"/>
</dbReference>